<evidence type="ECO:0000256" key="1">
    <source>
        <dbReference type="SAM" id="MobiDB-lite"/>
    </source>
</evidence>
<dbReference type="AlphaFoldDB" id="A0AAV7QX41"/>
<accession>A0AAV7QX41</accession>
<proteinExistence type="predicted"/>
<dbReference type="Proteomes" id="UP001066276">
    <property type="component" value="Chromosome 6"/>
</dbReference>
<name>A0AAV7QX41_PLEWA</name>
<evidence type="ECO:0000313" key="3">
    <source>
        <dbReference type="Proteomes" id="UP001066276"/>
    </source>
</evidence>
<comment type="caution">
    <text evidence="2">The sequence shown here is derived from an EMBL/GenBank/DDBJ whole genome shotgun (WGS) entry which is preliminary data.</text>
</comment>
<organism evidence="2 3">
    <name type="scientific">Pleurodeles waltl</name>
    <name type="common">Iberian ribbed newt</name>
    <dbReference type="NCBI Taxonomy" id="8319"/>
    <lineage>
        <taxon>Eukaryota</taxon>
        <taxon>Metazoa</taxon>
        <taxon>Chordata</taxon>
        <taxon>Craniata</taxon>
        <taxon>Vertebrata</taxon>
        <taxon>Euteleostomi</taxon>
        <taxon>Amphibia</taxon>
        <taxon>Batrachia</taxon>
        <taxon>Caudata</taxon>
        <taxon>Salamandroidea</taxon>
        <taxon>Salamandridae</taxon>
        <taxon>Pleurodelinae</taxon>
        <taxon>Pleurodeles</taxon>
    </lineage>
</organism>
<evidence type="ECO:0000313" key="2">
    <source>
        <dbReference type="EMBL" id="KAJ1144399.1"/>
    </source>
</evidence>
<reference evidence="2" key="1">
    <citation type="journal article" date="2022" name="bioRxiv">
        <title>Sequencing and chromosome-scale assembly of the giantPleurodeles waltlgenome.</title>
        <authorList>
            <person name="Brown T."/>
            <person name="Elewa A."/>
            <person name="Iarovenko S."/>
            <person name="Subramanian E."/>
            <person name="Araus A.J."/>
            <person name="Petzold A."/>
            <person name="Susuki M."/>
            <person name="Suzuki K.-i.T."/>
            <person name="Hayashi T."/>
            <person name="Toyoda A."/>
            <person name="Oliveira C."/>
            <person name="Osipova E."/>
            <person name="Leigh N.D."/>
            <person name="Simon A."/>
            <person name="Yun M.H."/>
        </authorList>
    </citation>
    <scope>NUCLEOTIDE SEQUENCE</scope>
    <source>
        <strain evidence="2">20211129_DDA</strain>
        <tissue evidence="2">Liver</tissue>
    </source>
</reference>
<protein>
    <submittedName>
        <fullName evidence="2">Uncharacterized protein</fullName>
    </submittedName>
</protein>
<keyword evidence="3" id="KW-1185">Reference proteome</keyword>
<sequence length="111" mass="11847">MGQGGRIGSQLLGGQPADAPGRLEQEPASQNATLTNAKLDQILEAITVTRQDLGAQVDAVAAELGLLRDDQRKLANCITHAKNNISEMRPSVSELTGQVRVLTAKMQELED</sequence>
<dbReference type="EMBL" id="JANPWB010000010">
    <property type="protein sequence ID" value="KAJ1144399.1"/>
    <property type="molecule type" value="Genomic_DNA"/>
</dbReference>
<feature type="region of interest" description="Disordered" evidence="1">
    <location>
        <begin position="1"/>
        <end position="28"/>
    </location>
</feature>
<gene>
    <name evidence="2" type="ORF">NDU88_010698</name>
</gene>